<evidence type="ECO:0008006" key="3">
    <source>
        <dbReference type="Google" id="ProtNLM"/>
    </source>
</evidence>
<evidence type="ECO:0000313" key="1">
    <source>
        <dbReference type="EMBL" id="KAK8593381.1"/>
    </source>
</evidence>
<comment type="caution">
    <text evidence="1">The sequence shown here is derived from an EMBL/GenBank/DDBJ whole genome shotgun (WGS) entry which is preliminary data.</text>
</comment>
<dbReference type="Proteomes" id="UP001472677">
    <property type="component" value="Unassembled WGS sequence"/>
</dbReference>
<name>A0ABR2G2X2_9ROSI</name>
<gene>
    <name evidence="1" type="ORF">V6N12_045463</name>
</gene>
<sequence length="134" mass="15234">MIVPLTRHLDLMYHVGVGRICHNDYEDITHVLRDCISAQAIWTQVIHPKFESVLTECNRMMVELQRSNLFASHEPTTDIDLPTTKYYWSKPPVEWLKINVDGAVSLSDESASCGGLIRDSNGPLILIHLTNFND</sequence>
<keyword evidence="2" id="KW-1185">Reference proteome</keyword>
<protein>
    <recommendedName>
        <fullName evidence="3">RNase H type-1 domain-containing protein</fullName>
    </recommendedName>
</protein>
<dbReference type="EMBL" id="JBBPBM010000003">
    <property type="protein sequence ID" value="KAK8593381.1"/>
    <property type="molecule type" value="Genomic_DNA"/>
</dbReference>
<accession>A0ABR2G2X2</accession>
<organism evidence="1 2">
    <name type="scientific">Hibiscus sabdariffa</name>
    <name type="common">roselle</name>
    <dbReference type="NCBI Taxonomy" id="183260"/>
    <lineage>
        <taxon>Eukaryota</taxon>
        <taxon>Viridiplantae</taxon>
        <taxon>Streptophyta</taxon>
        <taxon>Embryophyta</taxon>
        <taxon>Tracheophyta</taxon>
        <taxon>Spermatophyta</taxon>
        <taxon>Magnoliopsida</taxon>
        <taxon>eudicotyledons</taxon>
        <taxon>Gunneridae</taxon>
        <taxon>Pentapetalae</taxon>
        <taxon>rosids</taxon>
        <taxon>malvids</taxon>
        <taxon>Malvales</taxon>
        <taxon>Malvaceae</taxon>
        <taxon>Malvoideae</taxon>
        <taxon>Hibiscus</taxon>
    </lineage>
</organism>
<evidence type="ECO:0000313" key="2">
    <source>
        <dbReference type="Proteomes" id="UP001472677"/>
    </source>
</evidence>
<reference evidence="1 2" key="1">
    <citation type="journal article" date="2024" name="G3 (Bethesda)">
        <title>Genome assembly of Hibiscus sabdariffa L. provides insights into metabolisms of medicinal natural products.</title>
        <authorList>
            <person name="Kim T."/>
        </authorList>
    </citation>
    <scope>NUCLEOTIDE SEQUENCE [LARGE SCALE GENOMIC DNA]</scope>
    <source>
        <strain evidence="1">TK-2024</strain>
        <tissue evidence="1">Old leaves</tissue>
    </source>
</reference>
<proteinExistence type="predicted"/>